<dbReference type="AlphaFoldDB" id="A0A840NQR7"/>
<evidence type="ECO:0000313" key="2">
    <source>
        <dbReference type="Proteomes" id="UP000561417"/>
    </source>
</evidence>
<name>A0A840NQR7_9HYPH</name>
<evidence type="ECO:0000313" key="1">
    <source>
        <dbReference type="EMBL" id="MBB5073864.1"/>
    </source>
</evidence>
<dbReference type="Proteomes" id="UP000561417">
    <property type="component" value="Unassembled WGS sequence"/>
</dbReference>
<dbReference type="RefSeq" id="WP_246348491.1">
    <property type="nucleotide sequence ID" value="NZ_JACHIM010000003.1"/>
</dbReference>
<comment type="caution">
    <text evidence="1">The sequence shown here is derived from an EMBL/GenBank/DDBJ whole genome shotgun (WGS) entry which is preliminary data.</text>
</comment>
<accession>A0A840NQR7</accession>
<proteinExistence type="predicted"/>
<gene>
    <name evidence="1" type="ORF">HNQ69_000990</name>
</gene>
<protein>
    <submittedName>
        <fullName evidence="1">Uncharacterized protein</fullName>
    </submittedName>
</protein>
<dbReference type="EMBL" id="JACHIM010000003">
    <property type="protein sequence ID" value="MBB5073864.1"/>
    <property type="molecule type" value="Genomic_DNA"/>
</dbReference>
<sequence length="78" mass="8808">MQSLKPEMVIPGHYIKNDTSPALLDFVKTSLTDYKNAAISHKDSSSIISDMEKKYPDFLVNNLLNLEQKFLPVKLLGI</sequence>
<keyword evidence="2" id="KW-1185">Reference proteome</keyword>
<reference evidence="1 2" key="1">
    <citation type="submission" date="2020-08" db="EMBL/GenBank/DDBJ databases">
        <title>Genomic Encyclopedia of Type Strains, Phase IV (KMG-IV): sequencing the most valuable type-strain genomes for metagenomic binning, comparative biology and taxonomic classification.</title>
        <authorList>
            <person name="Goeker M."/>
        </authorList>
    </citation>
    <scope>NUCLEOTIDE SEQUENCE [LARGE SCALE GENOMIC DNA]</scope>
    <source>
        <strain evidence="1 2">DSM 28538</strain>
    </source>
</reference>
<organism evidence="1 2">
    <name type="scientific">Bartonella callosciuri</name>
    <dbReference type="NCBI Taxonomy" id="686223"/>
    <lineage>
        <taxon>Bacteria</taxon>
        <taxon>Pseudomonadati</taxon>
        <taxon>Pseudomonadota</taxon>
        <taxon>Alphaproteobacteria</taxon>
        <taxon>Hyphomicrobiales</taxon>
        <taxon>Bartonellaceae</taxon>
        <taxon>Bartonella</taxon>
    </lineage>
</organism>